<evidence type="ECO:0000313" key="5">
    <source>
        <dbReference type="Proteomes" id="UP000287701"/>
    </source>
</evidence>
<dbReference type="GO" id="GO:0006396">
    <property type="term" value="P:RNA processing"/>
    <property type="evidence" value="ECO:0007669"/>
    <property type="project" value="UniProtKB-ARBA"/>
</dbReference>
<protein>
    <submittedName>
        <fullName evidence="4">RluA family pseudouridine synthase</fullName>
    </submittedName>
</protein>
<dbReference type="EMBL" id="CP035107">
    <property type="protein sequence ID" value="QAR31518.1"/>
    <property type="molecule type" value="Genomic_DNA"/>
</dbReference>
<evidence type="ECO:0000256" key="2">
    <source>
        <dbReference type="ARBA" id="ARBA00023235"/>
    </source>
</evidence>
<organism evidence="4 5">
    <name type="scientific">Ornithobacterium rhinotracheale</name>
    <dbReference type="NCBI Taxonomy" id="28251"/>
    <lineage>
        <taxon>Bacteria</taxon>
        <taxon>Pseudomonadati</taxon>
        <taxon>Bacteroidota</taxon>
        <taxon>Flavobacteriia</taxon>
        <taxon>Flavobacteriales</taxon>
        <taxon>Weeksellaceae</taxon>
        <taxon>Ornithobacterium</taxon>
    </lineage>
</organism>
<feature type="domain" description="Pseudouridine synthase RsuA/RluA-like" evidence="3">
    <location>
        <begin position="13"/>
        <end position="171"/>
    </location>
</feature>
<dbReference type="AlphaFoldDB" id="A0A410JU00"/>
<accession>A0A410JU00</accession>
<keyword evidence="2" id="KW-0413">Isomerase</keyword>
<dbReference type="Pfam" id="PF00849">
    <property type="entry name" value="PseudoU_synth_2"/>
    <property type="match status" value="1"/>
</dbReference>
<dbReference type="Proteomes" id="UP000287701">
    <property type="component" value="Chromosome"/>
</dbReference>
<dbReference type="InterPro" id="IPR050188">
    <property type="entry name" value="RluA_PseudoU_synthase"/>
</dbReference>
<dbReference type="CDD" id="cd02869">
    <property type="entry name" value="PseudoU_synth_RluA_like"/>
    <property type="match status" value="1"/>
</dbReference>
<dbReference type="GO" id="GO:0003723">
    <property type="term" value="F:RNA binding"/>
    <property type="evidence" value="ECO:0007669"/>
    <property type="project" value="InterPro"/>
</dbReference>
<sequence>MPTELNILYEDNHLIIVNKKCGELVQGDKTGDKSLLEDIKNFIKIRDHKPRNVYLGLIHRLDRVTSGAIVYAKTSKALSRMNELFKTRKVDKIYWALCTPLAPTQPTEGTLTHYLKKNSRNNTVTVFPRATEGAKKAVLHYKLIKKLDRYWLFEIELETGRSHQIRAQMAKIGATIKGDLKYGAERSNKDGGIHLHARHLRFQHPVSKEQISITAPLPQDNLWQACEL</sequence>
<dbReference type="PANTHER" id="PTHR21600:SF83">
    <property type="entry name" value="PSEUDOURIDYLATE SYNTHASE RPUSD4, MITOCHONDRIAL"/>
    <property type="match status" value="1"/>
</dbReference>
<dbReference type="GO" id="GO:0140098">
    <property type="term" value="F:catalytic activity, acting on RNA"/>
    <property type="evidence" value="ECO:0007669"/>
    <property type="project" value="UniProtKB-ARBA"/>
</dbReference>
<gene>
    <name evidence="4" type="ORF">EQP59_09285</name>
</gene>
<evidence type="ECO:0000313" key="4">
    <source>
        <dbReference type="EMBL" id="QAR31518.1"/>
    </source>
</evidence>
<proteinExistence type="inferred from homology"/>
<dbReference type="GO" id="GO:0009982">
    <property type="term" value="F:pseudouridine synthase activity"/>
    <property type="evidence" value="ECO:0007669"/>
    <property type="project" value="InterPro"/>
</dbReference>
<evidence type="ECO:0000259" key="3">
    <source>
        <dbReference type="Pfam" id="PF00849"/>
    </source>
</evidence>
<dbReference type="InterPro" id="IPR020103">
    <property type="entry name" value="PsdUridine_synth_cat_dom_sf"/>
</dbReference>
<dbReference type="SUPFAM" id="SSF55120">
    <property type="entry name" value="Pseudouridine synthase"/>
    <property type="match status" value="1"/>
</dbReference>
<comment type="similarity">
    <text evidence="1">Belongs to the pseudouridine synthase RluA family.</text>
</comment>
<name>A0A410JU00_ORNRH</name>
<reference evidence="4 5" key="1">
    <citation type="submission" date="2019-01" db="EMBL/GenBank/DDBJ databases">
        <title>Whole Genome of Ornithobacterium rhinotracheale FARPER-174b.</title>
        <authorList>
            <person name="Tataje-Lavanda L.A."/>
            <person name="Montalvan A."/>
            <person name="Montesinos R."/>
            <person name="Zimic M."/>
            <person name="Fernandez-Sanchez M."/>
            <person name="Fernandez-Diaz M."/>
        </authorList>
    </citation>
    <scope>NUCLEOTIDE SEQUENCE [LARGE SCALE GENOMIC DNA]</scope>
    <source>
        <strain evidence="4 5">FARPER-174b</strain>
    </source>
</reference>
<dbReference type="PANTHER" id="PTHR21600">
    <property type="entry name" value="MITOCHONDRIAL RNA PSEUDOURIDINE SYNTHASE"/>
    <property type="match status" value="1"/>
</dbReference>
<dbReference type="GO" id="GO:0001522">
    <property type="term" value="P:pseudouridine synthesis"/>
    <property type="evidence" value="ECO:0007669"/>
    <property type="project" value="InterPro"/>
</dbReference>
<dbReference type="RefSeq" id="WP_128501935.1">
    <property type="nucleotide sequence ID" value="NZ_CP035107.1"/>
</dbReference>
<dbReference type="OrthoDB" id="9807829at2"/>
<dbReference type="InterPro" id="IPR006145">
    <property type="entry name" value="PsdUridine_synth_RsuA/RluA"/>
</dbReference>
<dbReference type="Gene3D" id="3.30.2350.10">
    <property type="entry name" value="Pseudouridine synthase"/>
    <property type="match status" value="1"/>
</dbReference>
<evidence type="ECO:0000256" key="1">
    <source>
        <dbReference type="ARBA" id="ARBA00010876"/>
    </source>
</evidence>